<evidence type="ECO:0000313" key="2">
    <source>
        <dbReference type="EMBL" id="KAL3115729.1"/>
    </source>
</evidence>
<protein>
    <submittedName>
        <fullName evidence="1">Uncharacterized protein</fullName>
    </submittedName>
</protein>
<gene>
    <name evidence="2" type="ORF">niasHT_017861</name>
    <name evidence="1" type="ORF">niasHT_018897</name>
</gene>
<dbReference type="AlphaFoldDB" id="A0ABD2LDI3"/>
<keyword evidence="3" id="KW-1185">Reference proteome</keyword>
<comment type="caution">
    <text evidence="1">The sequence shown here is derived from an EMBL/GenBank/DDBJ whole genome shotgun (WGS) entry which is preliminary data.</text>
</comment>
<sequence length="120" mass="14178">MAFSPRPDGVPKVLKCYFGFYEDEWPSQLERLKTAFSNASSRVNFIVFVCLSFDDFFVPFDLTNEMTGERLTLKSADKNNKHFLLIRCPISRDENKWTKWEKEAIELEFKNQWNKIAINV</sequence>
<dbReference type="EMBL" id="JBICBT010000451">
    <property type="protein sequence ID" value="KAL3113282.1"/>
    <property type="molecule type" value="Genomic_DNA"/>
</dbReference>
<organism evidence="1 3">
    <name type="scientific">Heterodera trifolii</name>
    <dbReference type="NCBI Taxonomy" id="157864"/>
    <lineage>
        <taxon>Eukaryota</taxon>
        <taxon>Metazoa</taxon>
        <taxon>Ecdysozoa</taxon>
        <taxon>Nematoda</taxon>
        <taxon>Chromadorea</taxon>
        <taxon>Rhabditida</taxon>
        <taxon>Tylenchina</taxon>
        <taxon>Tylenchomorpha</taxon>
        <taxon>Tylenchoidea</taxon>
        <taxon>Heteroderidae</taxon>
        <taxon>Heteroderinae</taxon>
        <taxon>Heterodera</taxon>
    </lineage>
</organism>
<evidence type="ECO:0000313" key="3">
    <source>
        <dbReference type="Proteomes" id="UP001620626"/>
    </source>
</evidence>
<evidence type="ECO:0000313" key="1">
    <source>
        <dbReference type="EMBL" id="KAL3113282.1"/>
    </source>
</evidence>
<name>A0ABD2LDI3_9BILA</name>
<reference evidence="1 3" key="1">
    <citation type="submission" date="2024-10" db="EMBL/GenBank/DDBJ databases">
        <authorList>
            <person name="Kim D."/>
        </authorList>
    </citation>
    <scope>NUCLEOTIDE SEQUENCE [LARGE SCALE GENOMIC DNA]</scope>
    <source>
        <strain evidence="1">BH-2024</strain>
    </source>
</reference>
<accession>A0ABD2LDI3</accession>
<dbReference type="EMBL" id="JBICBT010000365">
    <property type="protein sequence ID" value="KAL3115729.1"/>
    <property type="molecule type" value="Genomic_DNA"/>
</dbReference>
<dbReference type="Proteomes" id="UP001620626">
    <property type="component" value="Unassembled WGS sequence"/>
</dbReference>
<proteinExistence type="predicted"/>